<reference evidence="2" key="1">
    <citation type="journal article" date="2019" name="Int. J. Syst. Evol. Microbiol.">
        <title>The Global Catalogue of Microorganisms (GCM) 10K type strain sequencing project: providing services to taxonomists for standard genome sequencing and annotation.</title>
        <authorList>
            <consortium name="The Broad Institute Genomics Platform"/>
            <consortium name="The Broad Institute Genome Sequencing Center for Infectious Disease"/>
            <person name="Wu L."/>
            <person name="Ma J."/>
        </authorList>
    </citation>
    <scope>NUCLEOTIDE SEQUENCE [LARGE SCALE GENOMIC DNA]</scope>
    <source>
        <strain evidence="2">JCM 10083</strain>
    </source>
</reference>
<comment type="caution">
    <text evidence="1">The sequence shown here is derived from an EMBL/GenBank/DDBJ whole genome shotgun (WGS) entry which is preliminary data.</text>
</comment>
<keyword evidence="2" id="KW-1185">Reference proteome</keyword>
<organism evidence="1 2">
    <name type="scientific">Streptosporangium amethystogenes subsp. fukuiense</name>
    <dbReference type="NCBI Taxonomy" id="698418"/>
    <lineage>
        <taxon>Bacteria</taxon>
        <taxon>Bacillati</taxon>
        <taxon>Actinomycetota</taxon>
        <taxon>Actinomycetes</taxon>
        <taxon>Streptosporangiales</taxon>
        <taxon>Streptosporangiaceae</taxon>
        <taxon>Streptosporangium</taxon>
    </lineage>
</organism>
<evidence type="ECO:0000313" key="2">
    <source>
        <dbReference type="Proteomes" id="UP001596514"/>
    </source>
</evidence>
<name>A0ABW2TBZ8_9ACTN</name>
<dbReference type="EMBL" id="JBHTEE010000001">
    <property type="protein sequence ID" value="MFC7605046.1"/>
    <property type="molecule type" value="Genomic_DNA"/>
</dbReference>
<dbReference type="RefSeq" id="WP_343962395.1">
    <property type="nucleotide sequence ID" value="NZ_BAAAGK010000007.1"/>
</dbReference>
<protein>
    <submittedName>
        <fullName evidence="1">Uncharacterized protein</fullName>
    </submittedName>
</protein>
<gene>
    <name evidence="1" type="ORF">ACFQVD_33555</name>
</gene>
<accession>A0ABW2TBZ8</accession>
<proteinExistence type="predicted"/>
<dbReference type="Proteomes" id="UP001596514">
    <property type="component" value="Unassembled WGS sequence"/>
</dbReference>
<sequence>MVEVNEISNPDLKKRYGLTLDGKSRLKLNDLKLVQSRKAGRAFVHLLTDQGWARMAEEIRSGIPVPSGAAGAMNRALLFWLRGFLARTGQSPADIFPVKDDPVEAGDVTARIRAAYTELAAEPGASVGLARLRPLLGEFTRAEVDGALKGMIHLPGVSIMPEHNQKTLTPEARAAAVTIGDQDKHLISIEAR</sequence>
<evidence type="ECO:0000313" key="1">
    <source>
        <dbReference type="EMBL" id="MFC7605046.1"/>
    </source>
</evidence>